<feature type="transmembrane region" description="Helical" evidence="6">
    <location>
        <begin position="35"/>
        <end position="59"/>
    </location>
</feature>
<dbReference type="PANTHER" id="PTHR40277:SF1">
    <property type="entry name" value="BLL5419 PROTEIN"/>
    <property type="match status" value="1"/>
</dbReference>
<evidence type="ECO:0008006" key="9">
    <source>
        <dbReference type="Google" id="ProtNLM"/>
    </source>
</evidence>
<feature type="transmembrane region" description="Helical" evidence="6">
    <location>
        <begin position="9"/>
        <end position="29"/>
    </location>
</feature>
<comment type="caution">
    <text evidence="7">The sequence shown here is derived from an EMBL/GenBank/DDBJ whole genome shotgun (WGS) entry which is preliminary data.</text>
</comment>
<feature type="transmembrane region" description="Helical" evidence="6">
    <location>
        <begin position="195"/>
        <end position="215"/>
    </location>
</feature>
<evidence type="ECO:0000313" key="8">
    <source>
        <dbReference type="Proteomes" id="UP000176803"/>
    </source>
</evidence>
<sequence length="305" mass="34624">MRTSNKNNLLLFVRIALTVILLAIIIKSVNVSSVLQIILIAKINYLLPAGFLILIHVFFKSYKWYLLANSIKKNRFIVSAHSYLKKASSLLFYLNHNGKEIKVPNFKASSIQIKEMAFIDRFSEFWAVFFFLLLSGQSLLFKKNGLIITFIVIVVVILLYQLRNINKALTRFLPFQIVRGAVRTITLPSWPLSNILLLLSLVSVACYFFEGYLLLNVFSPVSLYAVLIVFPFLYLANLLPFTFNGLGVREYLAVLLLKNYGIDANTAVAVSLTLFVLNLLIPFILEKIVSAFSFSHQYASTSTTR</sequence>
<evidence type="ECO:0000256" key="5">
    <source>
        <dbReference type="ARBA" id="ARBA00023136"/>
    </source>
</evidence>
<dbReference type="Pfam" id="PF03706">
    <property type="entry name" value="LPG_synthase_TM"/>
    <property type="match status" value="1"/>
</dbReference>
<dbReference type="InterPro" id="IPR022791">
    <property type="entry name" value="L-PG_synthase/AglD"/>
</dbReference>
<evidence type="ECO:0000256" key="2">
    <source>
        <dbReference type="ARBA" id="ARBA00022475"/>
    </source>
</evidence>
<evidence type="ECO:0000256" key="1">
    <source>
        <dbReference type="ARBA" id="ARBA00004651"/>
    </source>
</evidence>
<keyword evidence="5 6" id="KW-0472">Membrane</keyword>
<evidence type="ECO:0000313" key="7">
    <source>
        <dbReference type="EMBL" id="OGK36759.1"/>
    </source>
</evidence>
<dbReference type="PANTHER" id="PTHR40277">
    <property type="entry name" value="BLL5419 PROTEIN"/>
    <property type="match status" value="1"/>
</dbReference>
<feature type="transmembrane region" description="Helical" evidence="6">
    <location>
        <begin position="221"/>
        <end position="243"/>
    </location>
</feature>
<feature type="transmembrane region" description="Helical" evidence="6">
    <location>
        <begin position="264"/>
        <end position="285"/>
    </location>
</feature>
<dbReference type="AlphaFoldDB" id="A0A1F7I063"/>
<dbReference type="EMBL" id="MGAC01000054">
    <property type="protein sequence ID" value="OGK36759.1"/>
    <property type="molecule type" value="Genomic_DNA"/>
</dbReference>
<protein>
    <recommendedName>
        <fullName evidence="9">Flippase-like domain-containing protein</fullName>
    </recommendedName>
</protein>
<feature type="transmembrane region" description="Helical" evidence="6">
    <location>
        <begin position="122"/>
        <end position="140"/>
    </location>
</feature>
<dbReference type="GO" id="GO:0005886">
    <property type="term" value="C:plasma membrane"/>
    <property type="evidence" value="ECO:0007669"/>
    <property type="project" value="UniProtKB-SubCell"/>
</dbReference>
<evidence type="ECO:0000256" key="4">
    <source>
        <dbReference type="ARBA" id="ARBA00022989"/>
    </source>
</evidence>
<keyword evidence="4 6" id="KW-1133">Transmembrane helix</keyword>
<reference evidence="7 8" key="1">
    <citation type="journal article" date="2016" name="Nat. Commun.">
        <title>Thousands of microbial genomes shed light on interconnected biogeochemical processes in an aquifer system.</title>
        <authorList>
            <person name="Anantharaman K."/>
            <person name="Brown C.T."/>
            <person name="Hug L.A."/>
            <person name="Sharon I."/>
            <person name="Castelle C.J."/>
            <person name="Probst A.J."/>
            <person name="Thomas B.C."/>
            <person name="Singh A."/>
            <person name="Wilkins M.J."/>
            <person name="Karaoz U."/>
            <person name="Brodie E.L."/>
            <person name="Williams K.H."/>
            <person name="Hubbard S.S."/>
            <person name="Banfield J.F."/>
        </authorList>
    </citation>
    <scope>NUCLEOTIDE SEQUENCE [LARGE SCALE GENOMIC DNA]</scope>
</reference>
<comment type="subcellular location">
    <subcellularLocation>
        <location evidence="1">Cell membrane</location>
        <topology evidence="1">Multi-pass membrane protein</topology>
    </subcellularLocation>
</comment>
<dbReference type="Proteomes" id="UP000176803">
    <property type="component" value="Unassembled WGS sequence"/>
</dbReference>
<evidence type="ECO:0000256" key="6">
    <source>
        <dbReference type="SAM" id="Phobius"/>
    </source>
</evidence>
<evidence type="ECO:0000256" key="3">
    <source>
        <dbReference type="ARBA" id="ARBA00022692"/>
    </source>
</evidence>
<accession>A0A1F7I063</accession>
<feature type="transmembrane region" description="Helical" evidence="6">
    <location>
        <begin position="146"/>
        <end position="162"/>
    </location>
</feature>
<proteinExistence type="predicted"/>
<keyword evidence="3 6" id="KW-0812">Transmembrane</keyword>
<organism evidence="7 8">
    <name type="scientific">Candidatus Roizmanbacteria bacterium RIFCSPHIGHO2_12_FULL_41_11</name>
    <dbReference type="NCBI Taxonomy" id="1802052"/>
    <lineage>
        <taxon>Bacteria</taxon>
        <taxon>Candidatus Roizmaniibacteriota</taxon>
    </lineage>
</organism>
<name>A0A1F7I063_9BACT</name>
<gene>
    <name evidence="7" type="ORF">A3F03_03635</name>
</gene>
<keyword evidence="2" id="KW-1003">Cell membrane</keyword>